<evidence type="ECO:0000256" key="4">
    <source>
        <dbReference type="ARBA" id="ARBA00017575"/>
    </source>
</evidence>
<evidence type="ECO:0000256" key="17">
    <source>
        <dbReference type="ARBA" id="ARBA00023136"/>
    </source>
</evidence>
<evidence type="ECO:0000256" key="15">
    <source>
        <dbReference type="ARBA" id="ARBA00022989"/>
    </source>
</evidence>
<sequence length="120" mass="13541">MRNQPKYNFFKNTNYAVDGLKDIIKNEKSFKIELFCIILLAIFSLFLKLSLALHLLLISSLFVILIVEAINSAIERCVDLVTKEYNELAKKAKDAGSAAVFLSISLASLIWIFVLGSLIW</sequence>
<feature type="binding site" evidence="23">
    <location>
        <position position="27"/>
    </location>
    <ligand>
        <name>a divalent metal cation</name>
        <dbReference type="ChEBI" id="CHEBI:60240"/>
    </ligand>
</feature>
<feature type="transmembrane region" description="Helical" evidence="24">
    <location>
        <begin position="53"/>
        <end position="74"/>
    </location>
</feature>
<comment type="cofactor">
    <cofactor evidence="23">
        <name>Mg(2+)</name>
        <dbReference type="ChEBI" id="CHEBI:18420"/>
    </cofactor>
    <text evidence="23">Mn(2+), Zn(2+), Cd(2+) and Co(2+) support activity to lesser extents.</text>
</comment>
<evidence type="ECO:0000256" key="20">
    <source>
        <dbReference type="PIRSR" id="PIRSR600829-1"/>
    </source>
</evidence>
<feature type="binding site" evidence="22">
    <location>
        <position position="75"/>
    </location>
    <ligand>
        <name>ATP</name>
        <dbReference type="ChEBI" id="CHEBI:30616"/>
    </ligand>
</feature>
<dbReference type="PATRIC" id="fig|1244531.5.peg.1810"/>
<feature type="binding site" evidence="23">
    <location>
        <position position="75"/>
    </location>
    <ligand>
        <name>a divalent metal cation</name>
        <dbReference type="ChEBI" id="CHEBI:60240"/>
    </ligand>
</feature>
<feature type="transmembrane region" description="Helical" evidence="24">
    <location>
        <begin position="95"/>
        <end position="119"/>
    </location>
</feature>
<dbReference type="PANTHER" id="PTHR34299">
    <property type="entry name" value="DIACYLGLYCEROL KINASE"/>
    <property type="match status" value="1"/>
</dbReference>
<keyword evidence="15 24" id="KW-1133">Transmembrane helix</keyword>
<keyword evidence="13 22" id="KW-0067">ATP-binding</keyword>
<dbReference type="EC" id="2.7.1.107" evidence="3 24"/>
<dbReference type="GO" id="GO:0005524">
    <property type="term" value="F:ATP binding"/>
    <property type="evidence" value="ECO:0007669"/>
    <property type="project" value="UniProtKB-KW"/>
</dbReference>
<evidence type="ECO:0000313" key="26">
    <source>
        <dbReference type="Proteomes" id="UP000028486"/>
    </source>
</evidence>
<feature type="binding site" evidence="22">
    <location>
        <position position="15"/>
    </location>
    <ligand>
        <name>ATP</name>
        <dbReference type="ChEBI" id="CHEBI:30616"/>
    </ligand>
</feature>
<keyword evidence="18" id="KW-0594">Phospholipid biosynthesis</keyword>
<dbReference type="eggNOG" id="COG0818">
    <property type="taxonomic scope" value="Bacteria"/>
</dbReference>
<keyword evidence="11 22" id="KW-0547">Nucleotide-binding</keyword>
<accession>A0A076FBV6</accession>
<evidence type="ECO:0000256" key="21">
    <source>
        <dbReference type="PIRSR" id="PIRSR600829-2"/>
    </source>
</evidence>
<keyword evidence="6" id="KW-0444">Lipid biosynthesis</keyword>
<gene>
    <name evidence="25" type="primary">dgkA</name>
    <name evidence="25" type="ORF">CIG1485E_1610</name>
</gene>
<keyword evidence="8 24" id="KW-0808">Transferase</keyword>
<dbReference type="Pfam" id="PF01219">
    <property type="entry name" value="DAGK_prokar"/>
    <property type="match status" value="1"/>
</dbReference>
<name>A0A076FBV6_9BACT</name>
<comment type="subcellular location">
    <subcellularLocation>
        <location evidence="1">Cell inner membrane</location>
        <topology evidence="1">Multi-pass membrane protein</topology>
    </subcellularLocation>
</comment>
<dbReference type="InterPro" id="IPR000829">
    <property type="entry name" value="DAGK"/>
</dbReference>
<evidence type="ECO:0000256" key="19">
    <source>
        <dbReference type="ARBA" id="ARBA00023264"/>
    </source>
</evidence>
<reference evidence="26" key="1">
    <citation type="journal article" date="2014" name="Genome Announc.">
        <title>Complete Genome Sequence of Campylobacter iguaniorum Strain 1485ET, Isolated from a Bearded Dragon (Pogona vitticeps).</title>
        <authorList>
            <person name="Gilbert M.J."/>
            <person name="Miller W.G."/>
            <person name="Yee E."/>
            <person name="Kik M."/>
            <person name="Wagenaar J.A."/>
            <person name="Duim B."/>
        </authorList>
    </citation>
    <scope>NUCLEOTIDE SEQUENCE [LARGE SCALE GENOMIC DNA]</scope>
    <source>
        <strain evidence="26">1485E</strain>
    </source>
</reference>
<dbReference type="GO" id="GO:0004143">
    <property type="term" value="F:ATP-dependent diacylglycerol kinase activity"/>
    <property type="evidence" value="ECO:0007669"/>
    <property type="project" value="UniProtKB-EC"/>
</dbReference>
<dbReference type="KEGG" id="caj:CIG1485E_1610"/>
<keyword evidence="9 24" id="KW-0812">Transmembrane</keyword>
<evidence type="ECO:0000256" key="1">
    <source>
        <dbReference type="ARBA" id="ARBA00004429"/>
    </source>
</evidence>
<feature type="transmembrane region" description="Helical" evidence="24">
    <location>
        <begin position="30"/>
        <end position="47"/>
    </location>
</feature>
<dbReference type="GO" id="GO:0006654">
    <property type="term" value="P:phosphatidic acid biosynthetic process"/>
    <property type="evidence" value="ECO:0007669"/>
    <property type="project" value="InterPro"/>
</dbReference>
<evidence type="ECO:0000256" key="23">
    <source>
        <dbReference type="PIRSR" id="PIRSR600829-4"/>
    </source>
</evidence>
<dbReference type="GO" id="GO:0005886">
    <property type="term" value="C:plasma membrane"/>
    <property type="evidence" value="ECO:0007669"/>
    <property type="project" value="UniProtKB-SubCell"/>
</dbReference>
<dbReference type="CDD" id="cd14264">
    <property type="entry name" value="DAGK_IM"/>
    <property type="match status" value="1"/>
</dbReference>
<evidence type="ECO:0000256" key="22">
    <source>
        <dbReference type="PIRSR" id="PIRSR600829-3"/>
    </source>
</evidence>
<feature type="active site" description="Proton acceptor" evidence="20">
    <location>
        <position position="68"/>
    </location>
</feature>
<feature type="binding site" evidence="21">
    <location>
        <position position="68"/>
    </location>
    <ligand>
        <name>substrate</name>
    </ligand>
</feature>
<keyword evidence="12 24" id="KW-0418">Kinase</keyword>
<evidence type="ECO:0000256" key="18">
    <source>
        <dbReference type="ARBA" id="ARBA00023209"/>
    </source>
</evidence>
<dbReference type="PROSITE" id="PS01069">
    <property type="entry name" value="DAGK_PROKAR"/>
    <property type="match status" value="1"/>
</dbReference>
<keyword evidence="5" id="KW-1003">Cell membrane</keyword>
<keyword evidence="14 23" id="KW-0460">Magnesium</keyword>
<dbReference type="Proteomes" id="UP000028486">
    <property type="component" value="Chromosome"/>
</dbReference>
<feature type="binding site" evidence="22">
    <location>
        <begin position="93"/>
        <end position="94"/>
    </location>
    <ligand>
        <name>ATP</name>
        <dbReference type="ChEBI" id="CHEBI:30616"/>
    </ligand>
</feature>
<evidence type="ECO:0000256" key="16">
    <source>
        <dbReference type="ARBA" id="ARBA00023098"/>
    </source>
</evidence>
<comment type="catalytic activity">
    <reaction evidence="24">
        <text>a 1,2-diacyl-sn-glycerol + ATP = a 1,2-diacyl-sn-glycero-3-phosphate + ADP + H(+)</text>
        <dbReference type="Rhea" id="RHEA:10272"/>
        <dbReference type="ChEBI" id="CHEBI:15378"/>
        <dbReference type="ChEBI" id="CHEBI:17815"/>
        <dbReference type="ChEBI" id="CHEBI:30616"/>
        <dbReference type="ChEBI" id="CHEBI:58608"/>
        <dbReference type="ChEBI" id="CHEBI:456216"/>
        <dbReference type="EC" id="2.7.1.107"/>
    </reaction>
</comment>
<protein>
    <recommendedName>
        <fullName evidence="4 24">Diacylglycerol kinase</fullName>
        <ecNumber evidence="3 24">2.7.1.107</ecNumber>
    </recommendedName>
</protein>
<dbReference type="OrthoDB" id="5460798at2"/>
<dbReference type="Gene3D" id="1.10.287.3610">
    <property type="match status" value="1"/>
</dbReference>
<evidence type="ECO:0000256" key="9">
    <source>
        <dbReference type="ARBA" id="ARBA00022692"/>
    </source>
</evidence>
<proteinExistence type="inferred from homology"/>
<dbReference type="RefSeq" id="WP_038455289.1">
    <property type="nucleotide sequence ID" value="NZ_CP009043.1"/>
</dbReference>
<evidence type="ECO:0000256" key="12">
    <source>
        <dbReference type="ARBA" id="ARBA00022777"/>
    </source>
</evidence>
<comment type="similarity">
    <text evidence="2 24">Belongs to the bacterial diacylglycerol kinase family.</text>
</comment>
<evidence type="ECO:0000256" key="24">
    <source>
        <dbReference type="RuleBase" id="RU363065"/>
    </source>
</evidence>
<keyword evidence="7" id="KW-0997">Cell inner membrane</keyword>
<organism evidence="25 26">
    <name type="scientific">Campylobacter iguaniorum</name>
    <dbReference type="NCBI Taxonomy" id="1244531"/>
    <lineage>
        <taxon>Bacteria</taxon>
        <taxon>Pseudomonadati</taxon>
        <taxon>Campylobacterota</taxon>
        <taxon>Epsilonproteobacteria</taxon>
        <taxon>Campylobacterales</taxon>
        <taxon>Campylobacteraceae</taxon>
        <taxon>Campylobacter</taxon>
    </lineage>
</organism>
<evidence type="ECO:0000256" key="8">
    <source>
        <dbReference type="ARBA" id="ARBA00022679"/>
    </source>
</evidence>
<keyword evidence="16 24" id="KW-0443">Lipid metabolism</keyword>
<dbReference type="InterPro" id="IPR033718">
    <property type="entry name" value="DAGK_prok"/>
</dbReference>
<evidence type="ECO:0000256" key="6">
    <source>
        <dbReference type="ARBA" id="ARBA00022516"/>
    </source>
</evidence>
<feature type="binding site" evidence="22">
    <location>
        <position position="27"/>
    </location>
    <ligand>
        <name>ATP</name>
        <dbReference type="ChEBI" id="CHEBI:30616"/>
    </ligand>
</feature>
<feature type="binding site" evidence="21">
    <location>
        <position position="97"/>
    </location>
    <ligand>
        <name>substrate</name>
    </ligand>
</feature>
<dbReference type="AlphaFoldDB" id="A0A076FBV6"/>
<evidence type="ECO:0000256" key="14">
    <source>
        <dbReference type="ARBA" id="ARBA00022842"/>
    </source>
</evidence>
<evidence type="ECO:0000256" key="2">
    <source>
        <dbReference type="ARBA" id="ARBA00005967"/>
    </source>
</evidence>
<dbReference type="HOGENOM" id="CLU_112343_3_1_7"/>
<dbReference type="EMBL" id="CP009043">
    <property type="protein sequence ID" value="AII15426.1"/>
    <property type="molecule type" value="Genomic_DNA"/>
</dbReference>
<dbReference type="PANTHER" id="PTHR34299:SF1">
    <property type="entry name" value="DIACYLGLYCEROL KINASE"/>
    <property type="match status" value="1"/>
</dbReference>
<dbReference type="GO" id="GO:0046872">
    <property type="term" value="F:metal ion binding"/>
    <property type="evidence" value="ECO:0007669"/>
    <property type="project" value="UniProtKB-KW"/>
</dbReference>
<keyword evidence="17 24" id="KW-0472">Membrane</keyword>
<evidence type="ECO:0000256" key="13">
    <source>
        <dbReference type="ARBA" id="ARBA00022840"/>
    </source>
</evidence>
<keyword evidence="26" id="KW-1185">Reference proteome</keyword>
<evidence type="ECO:0000256" key="3">
    <source>
        <dbReference type="ARBA" id="ARBA00012133"/>
    </source>
</evidence>
<evidence type="ECO:0000313" key="25">
    <source>
        <dbReference type="EMBL" id="AII15426.1"/>
    </source>
</evidence>
<evidence type="ECO:0000256" key="11">
    <source>
        <dbReference type="ARBA" id="ARBA00022741"/>
    </source>
</evidence>
<evidence type="ECO:0000256" key="10">
    <source>
        <dbReference type="ARBA" id="ARBA00022723"/>
    </source>
</evidence>
<evidence type="ECO:0000256" key="5">
    <source>
        <dbReference type="ARBA" id="ARBA00022475"/>
    </source>
</evidence>
<dbReference type="STRING" id="1244531.CIG2463D_1807"/>
<dbReference type="InterPro" id="IPR036945">
    <property type="entry name" value="DAGK_sf"/>
</dbReference>
<keyword evidence="10 23" id="KW-0479">Metal-binding</keyword>
<comment type="function">
    <text evidence="24">Catalyzes the ATP-dependent phosphorylation of sn-l,2-diacylglycerol (DAG) to phosphatidic acid. Involved in the recycling of diacylglycerol produced as a by-product during membrane-derived oligosaccharide (MDO) biosynthesis.</text>
</comment>
<keyword evidence="19 24" id="KW-1208">Phospholipid metabolism</keyword>
<evidence type="ECO:0000256" key="7">
    <source>
        <dbReference type="ARBA" id="ARBA00022519"/>
    </source>
</evidence>